<dbReference type="EMBL" id="CP021383">
    <property type="protein sequence ID" value="ARU51278.1"/>
    <property type="molecule type" value="Genomic_DNA"/>
</dbReference>
<evidence type="ECO:0000313" key="2">
    <source>
        <dbReference type="EMBL" id="ARU51278.1"/>
    </source>
</evidence>
<dbReference type="KEGG" id="cceu:CBR64_07020"/>
<feature type="transmembrane region" description="Helical" evidence="1">
    <location>
        <begin position="80"/>
        <end position="99"/>
    </location>
</feature>
<keyword evidence="1" id="KW-0812">Transmembrane</keyword>
<name>A0A1Y0HSY2_CELCE</name>
<accession>A0A1Y0HSY2</accession>
<feature type="transmembrane region" description="Helical" evidence="1">
    <location>
        <begin position="105"/>
        <end position="125"/>
    </location>
</feature>
<proteinExistence type="predicted"/>
<keyword evidence="1" id="KW-1133">Transmembrane helix</keyword>
<dbReference type="Proteomes" id="UP000196228">
    <property type="component" value="Chromosome"/>
</dbReference>
<keyword evidence="1" id="KW-0472">Membrane</keyword>
<evidence type="ECO:0000313" key="3">
    <source>
        <dbReference type="Proteomes" id="UP000196228"/>
    </source>
</evidence>
<dbReference type="AlphaFoldDB" id="A0A1Y0HSY2"/>
<dbReference type="RefSeq" id="WP_087470329.1">
    <property type="nucleotide sequence ID" value="NZ_CP021383.1"/>
</dbReference>
<protein>
    <submittedName>
        <fullName evidence="2">Uncharacterized protein</fullName>
    </submittedName>
</protein>
<dbReference type="OrthoDB" id="5146615at2"/>
<sequence length="153" mass="16255">MLRVPLDLLLPRVSTADVRRRAAELPHRGQEVRVRVRGDVLVARRWASGVHASGHSVLRARLTQEPDGVRVRGAVAPSGLDLLLVAIWLAAACGLATLGAVYQNGVAWCVALLPLAFGAVFAAWLPGAARTGHAVLLRALTGLGESPDPDRLR</sequence>
<evidence type="ECO:0000256" key="1">
    <source>
        <dbReference type="SAM" id="Phobius"/>
    </source>
</evidence>
<reference evidence="2 3" key="1">
    <citation type="submission" date="2017-05" db="EMBL/GenBank/DDBJ databases">
        <authorList>
            <person name="Song R."/>
            <person name="Chenine A.L."/>
            <person name="Ruprecht R.M."/>
        </authorList>
    </citation>
    <scope>NUCLEOTIDE SEQUENCE [LARGE SCALE GENOMIC DNA]</scope>
    <source>
        <strain evidence="2 3">PSBB019</strain>
    </source>
</reference>
<organism evidence="2 3">
    <name type="scientific">Cellulosimicrobium cellulans</name>
    <name type="common">Arthrobacter luteus</name>
    <dbReference type="NCBI Taxonomy" id="1710"/>
    <lineage>
        <taxon>Bacteria</taxon>
        <taxon>Bacillati</taxon>
        <taxon>Actinomycetota</taxon>
        <taxon>Actinomycetes</taxon>
        <taxon>Micrococcales</taxon>
        <taxon>Promicromonosporaceae</taxon>
        <taxon>Cellulosimicrobium</taxon>
    </lineage>
</organism>
<gene>
    <name evidence="2" type="ORF">CBR64_07020</name>
</gene>